<dbReference type="InterPro" id="IPR001296">
    <property type="entry name" value="Glyco_trans_1"/>
</dbReference>
<dbReference type="InterPro" id="IPR028098">
    <property type="entry name" value="Glyco_trans_4-like_N"/>
</dbReference>
<protein>
    <submittedName>
        <fullName evidence="3">Glycosyltransferase family 4 protein</fullName>
    </submittedName>
</protein>
<evidence type="ECO:0000259" key="2">
    <source>
        <dbReference type="Pfam" id="PF13439"/>
    </source>
</evidence>
<dbReference type="InterPro" id="IPR050194">
    <property type="entry name" value="Glycosyltransferase_grp1"/>
</dbReference>
<dbReference type="PANTHER" id="PTHR45947:SF3">
    <property type="entry name" value="SULFOQUINOVOSYL TRANSFERASE SQD2"/>
    <property type="match status" value="1"/>
</dbReference>
<dbReference type="Gene3D" id="3.40.50.2000">
    <property type="entry name" value="Glycogen Phosphorylase B"/>
    <property type="match status" value="1"/>
</dbReference>
<dbReference type="PANTHER" id="PTHR45947">
    <property type="entry name" value="SULFOQUINOVOSYL TRANSFERASE SQD2"/>
    <property type="match status" value="1"/>
</dbReference>
<accession>A0A2M7X435</accession>
<name>A0A2M7X435_UNCKA</name>
<dbReference type="Pfam" id="PF13439">
    <property type="entry name" value="Glyco_transf_4"/>
    <property type="match status" value="1"/>
</dbReference>
<organism evidence="3 4">
    <name type="scientific">candidate division WWE3 bacterium CG_4_9_14_3_um_filter_39_7</name>
    <dbReference type="NCBI Taxonomy" id="1975080"/>
    <lineage>
        <taxon>Bacteria</taxon>
        <taxon>Katanobacteria</taxon>
    </lineage>
</organism>
<evidence type="ECO:0000259" key="1">
    <source>
        <dbReference type="Pfam" id="PF00534"/>
    </source>
</evidence>
<proteinExistence type="predicted"/>
<feature type="domain" description="Glycosyl transferase family 1" evidence="1">
    <location>
        <begin position="213"/>
        <end position="362"/>
    </location>
</feature>
<sequence length="386" mass="43671">MPSYVNKNATITIMSTSNPSIVIVHDVIDTYGGAERVVEALLDAFPKADLFTSRATQNPQTKTLRERIVGTTFMQKLPWLPVVNKIYTPLYPLAFESLDLRSYDIVISSTAHFAKGVLTTPDQLHVCYCHTPPRFLYGYPSQSSIRNTRLGKLLLSKIDHKLREYDYICAQRPDVFISNSLTVSKRIQKFYNRRSVVIHPPVGLVDTTLSLGKKDQSYFLSVSRLVPYKNIDTLVKTFNTRTEKLIIVGNGPELDSLRKLAGTNIEFREFVSDKDLFALYANAWAFLFASVDEDFGITPVEAMSTGVPIIAINSGGVSETVTHETGVFYEENTIDSLSHALQKFMDTEDTFNRENIKKYAQKFNRERFISQMRAEVKSAFTKIVSQ</sequence>
<feature type="domain" description="Glycosyltransferase subfamily 4-like N-terminal" evidence="2">
    <location>
        <begin position="31"/>
        <end position="202"/>
    </location>
</feature>
<dbReference type="EMBL" id="PFWZ01000049">
    <property type="protein sequence ID" value="PJA40908.1"/>
    <property type="molecule type" value="Genomic_DNA"/>
</dbReference>
<reference evidence="4" key="1">
    <citation type="submission" date="2017-09" db="EMBL/GenBank/DDBJ databases">
        <title>Depth-based differentiation of microbial function through sediment-hosted aquifers and enrichment of novel symbionts in the deep terrestrial subsurface.</title>
        <authorList>
            <person name="Probst A.J."/>
            <person name="Ladd B."/>
            <person name="Jarett J.K."/>
            <person name="Geller-Mcgrath D.E."/>
            <person name="Sieber C.M.K."/>
            <person name="Emerson J.B."/>
            <person name="Anantharaman K."/>
            <person name="Thomas B.C."/>
            <person name="Malmstrom R."/>
            <person name="Stieglmeier M."/>
            <person name="Klingl A."/>
            <person name="Woyke T."/>
            <person name="Ryan C.M."/>
            <person name="Banfield J.F."/>
        </authorList>
    </citation>
    <scope>NUCLEOTIDE SEQUENCE [LARGE SCALE GENOMIC DNA]</scope>
</reference>
<gene>
    <name evidence="3" type="ORF">CO179_01050</name>
</gene>
<dbReference type="AlphaFoldDB" id="A0A2M7X435"/>
<dbReference type="Proteomes" id="UP000231195">
    <property type="component" value="Unassembled WGS sequence"/>
</dbReference>
<evidence type="ECO:0000313" key="3">
    <source>
        <dbReference type="EMBL" id="PJA40908.1"/>
    </source>
</evidence>
<dbReference type="SUPFAM" id="SSF53756">
    <property type="entry name" value="UDP-Glycosyltransferase/glycogen phosphorylase"/>
    <property type="match status" value="1"/>
</dbReference>
<evidence type="ECO:0000313" key="4">
    <source>
        <dbReference type="Proteomes" id="UP000231195"/>
    </source>
</evidence>
<keyword evidence="3" id="KW-0808">Transferase</keyword>
<dbReference type="GO" id="GO:0016757">
    <property type="term" value="F:glycosyltransferase activity"/>
    <property type="evidence" value="ECO:0007669"/>
    <property type="project" value="InterPro"/>
</dbReference>
<comment type="caution">
    <text evidence="3">The sequence shown here is derived from an EMBL/GenBank/DDBJ whole genome shotgun (WGS) entry which is preliminary data.</text>
</comment>
<dbReference type="Pfam" id="PF00534">
    <property type="entry name" value="Glycos_transf_1"/>
    <property type="match status" value="1"/>
</dbReference>